<dbReference type="PANTHER" id="PTHR31151:SF0">
    <property type="entry name" value="PROLINE-TRNA LIGASE (DUF1680)"/>
    <property type="match status" value="1"/>
</dbReference>
<accession>A0A6I4I8M0</accession>
<feature type="domain" description="Non-reducing end beta-L-arabinofuranosidase-like GH127 middle" evidence="4">
    <location>
        <begin position="426"/>
        <end position="521"/>
    </location>
</feature>
<organism evidence="5 6">
    <name type="scientific">Mucilaginibacter aquatilis</name>
    <dbReference type="NCBI Taxonomy" id="1517760"/>
    <lineage>
        <taxon>Bacteria</taxon>
        <taxon>Pseudomonadati</taxon>
        <taxon>Bacteroidota</taxon>
        <taxon>Sphingobacteriia</taxon>
        <taxon>Sphingobacteriales</taxon>
        <taxon>Sphingobacteriaceae</taxon>
        <taxon>Mucilaginibacter</taxon>
    </lineage>
</organism>
<evidence type="ECO:0000313" key="6">
    <source>
        <dbReference type="Proteomes" id="UP000434850"/>
    </source>
</evidence>
<evidence type="ECO:0000259" key="2">
    <source>
        <dbReference type="Pfam" id="PF16375"/>
    </source>
</evidence>
<feature type="domain" description="DUF4986" evidence="2">
    <location>
        <begin position="549"/>
        <end position="631"/>
    </location>
</feature>
<gene>
    <name evidence="5" type="ORF">GO816_01640</name>
</gene>
<dbReference type="SUPFAM" id="SSF48208">
    <property type="entry name" value="Six-hairpin glycosidases"/>
    <property type="match status" value="1"/>
</dbReference>
<dbReference type="OrthoDB" id="9757939at2"/>
<dbReference type="InterPro" id="IPR012878">
    <property type="entry name" value="Beta-AFase-like_GH127_cat"/>
</dbReference>
<feature type="domain" description="Glycoside hydrolase GH146 substrate-binding" evidence="3">
    <location>
        <begin position="655"/>
        <end position="786"/>
    </location>
</feature>
<proteinExistence type="predicted"/>
<dbReference type="InterPro" id="IPR046544">
    <property type="entry name" value="GH146_SB_dom"/>
</dbReference>
<dbReference type="Pfam" id="PF16375">
    <property type="entry name" value="DUF4986"/>
    <property type="match status" value="1"/>
</dbReference>
<dbReference type="InterPro" id="IPR008928">
    <property type="entry name" value="6-hairpin_glycosidase_sf"/>
</dbReference>
<dbReference type="AlphaFoldDB" id="A0A6I4I8M0"/>
<feature type="domain" description="Non-reducing end beta-L-arabinofuranosidase-like GH127 catalytic" evidence="1">
    <location>
        <begin position="36"/>
        <end position="416"/>
    </location>
</feature>
<dbReference type="Pfam" id="PF20736">
    <property type="entry name" value="Glyco_hydro127M"/>
    <property type="match status" value="1"/>
</dbReference>
<reference evidence="5 6" key="1">
    <citation type="submission" date="2019-12" db="EMBL/GenBank/DDBJ databases">
        <title>Mucilaginibacter sp. HME9299 genome sequencing and assembly.</title>
        <authorList>
            <person name="Kang H."/>
            <person name="Kim H."/>
            <person name="Joh K."/>
        </authorList>
    </citation>
    <scope>NUCLEOTIDE SEQUENCE [LARGE SCALE GENOMIC DNA]</scope>
    <source>
        <strain evidence="5 6">HME9299</strain>
    </source>
</reference>
<dbReference type="InterPro" id="IPR032275">
    <property type="entry name" value="DUF4986"/>
</dbReference>
<name>A0A6I4I8M0_9SPHI</name>
<evidence type="ECO:0000259" key="4">
    <source>
        <dbReference type="Pfam" id="PF20736"/>
    </source>
</evidence>
<dbReference type="InterPro" id="IPR049046">
    <property type="entry name" value="Beta-AFase-like_GH127_middle"/>
</dbReference>
<dbReference type="RefSeq" id="WP_157539611.1">
    <property type="nucleotide sequence ID" value="NZ_WQLA01000001.1"/>
</dbReference>
<comment type="caution">
    <text evidence="5">The sequence shown here is derived from an EMBL/GenBank/DDBJ whole genome shotgun (WGS) entry which is preliminary data.</text>
</comment>
<dbReference type="Proteomes" id="UP000434850">
    <property type="component" value="Unassembled WGS sequence"/>
</dbReference>
<dbReference type="Pfam" id="PF07944">
    <property type="entry name" value="Beta-AFase-like_GH127_cat"/>
    <property type="match status" value="1"/>
</dbReference>
<evidence type="ECO:0000259" key="3">
    <source>
        <dbReference type="Pfam" id="PF20620"/>
    </source>
</evidence>
<keyword evidence="5" id="KW-0378">Hydrolase</keyword>
<dbReference type="GO" id="GO:0016787">
    <property type="term" value="F:hydrolase activity"/>
    <property type="evidence" value="ECO:0007669"/>
    <property type="project" value="UniProtKB-KW"/>
</dbReference>
<evidence type="ECO:0000313" key="5">
    <source>
        <dbReference type="EMBL" id="MVN89819.1"/>
    </source>
</evidence>
<evidence type="ECO:0000259" key="1">
    <source>
        <dbReference type="Pfam" id="PF07944"/>
    </source>
</evidence>
<dbReference type="PANTHER" id="PTHR31151">
    <property type="entry name" value="PROLINE-TRNA LIGASE (DUF1680)"/>
    <property type="match status" value="1"/>
</dbReference>
<dbReference type="Pfam" id="PF20620">
    <property type="entry name" value="DUF6805"/>
    <property type="match status" value="1"/>
</dbReference>
<dbReference type="EMBL" id="WQLA01000001">
    <property type="protein sequence ID" value="MVN89819.1"/>
    <property type="molecule type" value="Genomic_DNA"/>
</dbReference>
<keyword evidence="6" id="KW-1185">Reference proteome</keyword>
<dbReference type="GO" id="GO:0005975">
    <property type="term" value="P:carbohydrate metabolic process"/>
    <property type="evidence" value="ECO:0007669"/>
    <property type="project" value="InterPro"/>
</dbReference>
<sequence>MLLKNYICALSLSVCSAPSFTQVKSSTALQSFPLSSVKLLPSPFKQAQQTDMRYMLSLNPDRLLAPYLREAGLKPKAESYGNWENTGLDGHIGGHYVSALSLMYASTGNAEVKQRLDYIIAELKRCQDTNGDGYISGIPGGKAMWNEIEQGKINASTFGLNGKWVPLYNVHKLFAGLYDAYAVAGDAKAKIMLVKLTDWFDGITHNLTNEQAQQLMRSEHGGLNEVFANVYSITGNQKYLALARKFSHEAILNPLLQNKDALTGIHANTQIPKVVGFERIAQLSNDQKWDNAANYFWNNVVGKRTIAFGGNSVREHFNATDNFMPMLESREGPETCNSYNMLKLSKELFLNHPERKYMDYYERTLYNHILSSQRPEGGFVYFTPIRPGHYRAYSQPQEAFWCCVGSGLENHGKYGELIYAHNNNDLFVNLFIASTLTWTQKGLIVIQDTKFPYSETSRLTLKLKKNSRFALNFRSPSWVQNGKMSIAVNGKQQIVKINAKGYTSVERAWKTGDVVTVTLPMHTSAEFLPDGSDWVAFMHGPIVLAADMGKNDLIGQTADGSRMGHIASGRLMPLNEAPLIVAANKNVQNGIEAANGVMNYSAAKLIYQDNYKNLKLVPFYTLQNTRYIMYWPYTSTQKLPAVLAAMKEKEAAKQALDAQTVDIVNTGEQQPENDHNFKGENTDNGLFAERHYRNAKGWFSYTLKNPLGKATKLRVTYHGRERNREFDVLINGTLLSHVKLNGSGGDKFIEADYTLPTNTIKSTTLEVKFMASQGSAVANVYEVRLMKP</sequence>
<protein>
    <submittedName>
        <fullName evidence="5">Glycosyl hydrolase</fullName>
    </submittedName>
</protein>